<dbReference type="InterPro" id="IPR001608">
    <property type="entry name" value="Ala_racemase_N"/>
</dbReference>
<organism evidence="2 3">
    <name type="scientific">Hydrocarboniclastica marina</name>
    <dbReference type="NCBI Taxonomy" id="2259620"/>
    <lineage>
        <taxon>Bacteria</taxon>
        <taxon>Pseudomonadati</taxon>
        <taxon>Pseudomonadota</taxon>
        <taxon>Gammaproteobacteria</taxon>
        <taxon>Alteromonadales</taxon>
        <taxon>Alteromonadaceae</taxon>
        <taxon>Hydrocarboniclastica</taxon>
    </lineage>
</organism>
<dbReference type="AlphaFoldDB" id="A0A4P7XK74"/>
<dbReference type="Pfam" id="PF01168">
    <property type="entry name" value="Ala_racemase_N"/>
    <property type="match status" value="1"/>
</dbReference>
<dbReference type="GO" id="GO:0008721">
    <property type="term" value="F:D-serine ammonia-lyase activity"/>
    <property type="evidence" value="ECO:0007669"/>
    <property type="project" value="TreeGrafter"/>
</dbReference>
<dbReference type="PANTHER" id="PTHR28004">
    <property type="entry name" value="ZGC:162816-RELATED"/>
    <property type="match status" value="1"/>
</dbReference>
<protein>
    <submittedName>
        <fullName evidence="2">DSD1 family PLP-dependent enzyme</fullName>
    </submittedName>
</protein>
<evidence type="ECO:0000313" key="3">
    <source>
        <dbReference type="Proteomes" id="UP000298049"/>
    </source>
</evidence>
<dbReference type="GO" id="GO:0036088">
    <property type="term" value="P:D-serine catabolic process"/>
    <property type="evidence" value="ECO:0007669"/>
    <property type="project" value="TreeGrafter"/>
</dbReference>
<dbReference type="KEGG" id="hmi:soil367_15345"/>
<evidence type="ECO:0000259" key="1">
    <source>
        <dbReference type="Pfam" id="PF01168"/>
    </source>
</evidence>
<dbReference type="RefSeq" id="WP_136549902.1">
    <property type="nucleotide sequence ID" value="NZ_CP031093.1"/>
</dbReference>
<dbReference type="Gene3D" id="3.20.20.10">
    <property type="entry name" value="Alanine racemase"/>
    <property type="match status" value="1"/>
</dbReference>
<evidence type="ECO:0000313" key="2">
    <source>
        <dbReference type="EMBL" id="QCF27193.1"/>
    </source>
</evidence>
<dbReference type="SUPFAM" id="SSF51419">
    <property type="entry name" value="PLP-binding barrel"/>
    <property type="match status" value="1"/>
</dbReference>
<dbReference type="Proteomes" id="UP000298049">
    <property type="component" value="Chromosome"/>
</dbReference>
<dbReference type="OrthoDB" id="339576at2"/>
<dbReference type="PANTHER" id="PTHR28004:SF2">
    <property type="entry name" value="D-SERINE DEHYDRATASE"/>
    <property type="match status" value="1"/>
</dbReference>
<gene>
    <name evidence="2" type="ORF">soil367_15345</name>
</gene>
<reference evidence="2 3" key="1">
    <citation type="submission" date="2018-07" db="EMBL/GenBank/DDBJ databases">
        <title>Marsedoiliclastica nanhaica gen. nov. sp. nov., a novel marine hydrocarbonoclastic bacterium isolated from an in-situ enriched hydrocarbon-degrading consortium in deep-sea sediment.</title>
        <authorList>
            <person name="Dong C."/>
            <person name="Ma T."/>
            <person name="Liu R."/>
            <person name="Shao Z."/>
        </authorList>
    </citation>
    <scope>NUCLEOTIDE SEQUENCE [LARGE SCALE GENOMIC DNA]</scope>
    <source>
        <strain evidence="3">soil36-7</strain>
    </source>
</reference>
<sequence length="417" mass="46377">MSNRARNIWTQAEAKYFQQLQATLKAQGFLRPSLVIDLDRLDHNIQEVMSSVQRAGKQLRVVEKSLPCPGLLGYIANKTAARRLMSFHQPFLNQDAGLWPDADILLGKPMPVAMAERFYQKHRGAFDPRRQLQWLIDTPERLQQYLALARKLGTRLNINLELDVGLCRGGIAEGRAGTEALRHILSTIEQQPEHFAFTGFMGYDPHVVMLPRLLGTPAKLLAHAMAVYRERVDQVQQDFPALWAQATEIKDQPGLTLNTAGSPTYRLHETETVSNEISVGSGLLKPADFDLPSLSGHQPAVFIATPVLKNTGPLRLPGLGDPARLLPGLGRGRRDTIFIYGGNWLADYVWPPGLKPNRLYGRSSNQEIATVSASVGLKADDLVFLRPRQSEAVLLQFGDLVIVRSGEAVDTWPVFDQ</sequence>
<proteinExistence type="predicted"/>
<feature type="domain" description="Alanine racemase N-terminal" evidence="1">
    <location>
        <begin position="36"/>
        <end position="283"/>
    </location>
</feature>
<keyword evidence="3" id="KW-1185">Reference proteome</keyword>
<dbReference type="EMBL" id="CP031093">
    <property type="protein sequence ID" value="QCF27193.1"/>
    <property type="molecule type" value="Genomic_DNA"/>
</dbReference>
<name>A0A4P7XK74_9ALTE</name>
<accession>A0A4P7XK74</accession>
<dbReference type="InterPro" id="IPR029066">
    <property type="entry name" value="PLP-binding_barrel"/>
</dbReference>
<dbReference type="InterPro" id="IPR051466">
    <property type="entry name" value="D-amino_acid_metab_enzyme"/>
</dbReference>